<keyword evidence="1" id="KW-0547">Nucleotide-binding</keyword>
<keyword evidence="1" id="KW-0347">Helicase</keyword>
<keyword evidence="1" id="KW-0067">ATP-binding</keyword>
<evidence type="ECO:0000313" key="1">
    <source>
        <dbReference type="EMBL" id="GEZ47182.1"/>
    </source>
</evidence>
<keyword evidence="1" id="KW-0378">Hydrolase</keyword>
<proteinExistence type="predicted"/>
<name>A0A699ICB6_TANCI</name>
<protein>
    <submittedName>
        <fullName evidence="1">DNA helicase</fullName>
    </submittedName>
</protein>
<dbReference type="GO" id="GO:0004386">
    <property type="term" value="F:helicase activity"/>
    <property type="evidence" value="ECO:0007669"/>
    <property type="project" value="UniProtKB-KW"/>
</dbReference>
<dbReference type="EMBL" id="BKCJ010283003">
    <property type="protein sequence ID" value="GEZ47182.1"/>
    <property type="molecule type" value="Genomic_DNA"/>
</dbReference>
<accession>A0A699ICB6</accession>
<gene>
    <name evidence="1" type="ORF">Tci_519155</name>
</gene>
<sequence length="123" mass="13932">MRLMKSGLTNEEREQYETFAKWLLDVGNGEIGQPNQQNDKDTSWIIIPQQYCLTPGEQGLSELIDFIYDDATLKAPTASALQEKAIVCPKNDTADAVNVKIGMKLFQWAAKQGKQNYFTQWSI</sequence>
<dbReference type="AlphaFoldDB" id="A0A699ICB6"/>
<organism evidence="1">
    <name type="scientific">Tanacetum cinerariifolium</name>
    <name type="common">Dalmatian daisy</name>
    <name type="synonym">Chrysanthemum cinerariifolium</name>
    <dbReference type="NCBI Taxonomy" id="118510"/>
    <lineage>
        <taxon>Eukaryota</taxon>
        <taxon>Viridiplantae</taxon>
        <taxon>Streptophyta</taxon>
        <taxon>Embryophyta</taxon>
        <taxon>Tracheophyta</taxon>
        <taxon>Spermatophyta</taxon>
        <taxon>Magnoliopsida</taxon>
        <taxon>eudicotyledons</taxon>
        <taxon>Gunneridae</taxon>
        <taxon>Pentapetalae</taxon>
        <taxon>asterids</taxon>
        <taxon>campanulids</taxon>
        <taxon>Asterales</taxon>
        <taxon>Asteraceae</taxon>
        <taxon>Asteroideae</taxon>
        <taxon>Anthemideae</taxon>
        <taxon>Anthemidinae</taxon>
        <taxon>Tanacetum</taxon>
    </lineage>
</organism>
<comment type="caution">
    <text evidence="1">The sequence shown here is derived from an EMBL/GenBank/DDBJ whole genome shotgun (WGS) entry which is preliminary data.</text>
</comment>
<reference evidence="1" key="1">
    <citation type="journal article" date="2019" name="Sci. Rep.">
        <title>Draft genome of Tanacetum cinerariifolium, the natural source of mosquito coil.</title>
        <authorList>
            <person name="Yamashiro T."/>
            <person name="Shiraishi A."/>
            <person name="Satake H."/>
            <person name="Nakayama K."/>
        </authorList>
    </citation>
    <scope>NUCLEOTIDE SEQUENCE</scope>
</reference>